<sequence length="103" mass="10931">MAPRRETSTTNTLSPQDIAPTSSGQPTATLGFPRSNSPSNGFTNFLSKPSRWFGRSASNPKISTVAATSEPRVSSSSGRKHKISRPTDPRPILDSYSAAPGAR</sequence>
<dbReference type="Proteomes" id="UP001163835">
    <property type="component" value="Unassembled WGS sequence"/>
</dbReference>
<accession>A0ACC1UA97</accession>
<evidence type="ECO:0000313" key="2">
    <source>
        <dbReference type="Proteomes" id="UP001163835"/>
    </source>
</evidence>
<organism evidence="1 2">
    <name type="scientific">Lentinula aff. lateritia</name>
    <dbReference type="NCBI Taxonomy" id="2804960"/>
    <lineage>
        <taxon>Eukaryota</taxon>
        <taxon>Fungi</taxon>
        <taxon>Dikarya</taxon>
        <taxon>Basidiomycota</taxon>
        <taxon>Agaricomycotina</taxon>
        <taxon>Agaricomycetes</taxon>
        <taxon>Agaricomycetidae</taxon>
        <taxon>Agaricales</taxon>
        <taxon>Marasmiineae</taxon>
        <taxon>Omphalotaceae</taxon>
        <taxon>Lentinula</taxon>
    </lineage>
</organism>
<gene>
    <name evidence="1" type="ORF">F5876DRAFT_34954</name>
</gene>
<reference evidence="1" key="1">
    <citation type="submission" date="2022-09" db="EMBL/GenBank/DDBJ databases">
        <title>A Global Phylogenomic Analysis of the Shiitake Genus Lentinula.</title>
        <authorList>
            <consortium name="DOE Joint Genome Institute"/>
            <person name="Sierra-Patev S."/>
            <person name="Min B."/>
            <person name="Naranjo-Ortiz M."/>
            <person name="Looney B."/>
            <person name="Konkel Z."/>
            <person name="Slot J.C."/>
            <person name="Sakamoto Y."/>
            <person name="Steenwyk J.L."/>
            <person name="Rokas A."/>
            <person name="Carro J."/>
            <person name="Camarero S."/>
            <person name="Ferreira P."/>
            <person name="Molpeceres G."/>
            <person name="Ruiz-Duenas F.J."/>
            <person name="Serrano A."/>
            <person name="Henrissat B."/>
            <person name="Drula E."/>
            <person name="Hughes K.W."/>
            <person name="Mata J.L."/>
            <person name="Ishikawa N.K."/>
            <person name="Vargas-Isla R."/>
            <person name="Ushijima S."/>
            <person name="Smith C.A."/>
            <person name="Ahrendt S."/>
            <person name="Andreopoulos W."/>
            <person name="He G."/>
            <person name="Labutti K."/>
            <person name="Lipzen A."/>
            <person name="Ng V."/>
            <person name="Riley R."/>
            <person name="Sandor L."/>
            <person name="Barry K."/>
            <person name="Martinez A.T."/>
            <person name="Xiao Y."/>
            <person name="Gibbons J.G."/>
            <person name="Terashima K."/>
            <person name="Grigoriev I.V."/>
            <person name="Hibbett D.S."/>
        </authorList>
    </citation>
    <scope>NUCLEOTIDE SEQUENCE</scope>
    <source>
        <strain evidence="1">TMI1499</strain>
    </source>
</reference>
<protein>
    <submittedName>
        <fullName evidence="1">Uncharacterized protein</fullName>
    </submittedName>
</protein>
<evidence type="ECO:0000313" key="1">
    <source>
        <dbReference type="EMBL" id="KAJ3813501.1"/>
    </source>
</evidence>
<comment type="caution">
    <text evidence="1">The sequence shown here is derived from an EMBL/GenBank/DDBJ whole genome shotgun (WGS) entry which is preliminary data.</text>
</comment>
<name>A0ACC1UA97_9AGAR</name>
<dbReference type="EMBL" id="MU794991">
    <property type="protein sequence ID" value="KAJ3813501.1"/>
    <property type="molecule type" value="Genomic_DNA"/>
</dbReference>
<proteinExistence type="predicted"/>
<keyword evidence="2" id="KW-1185">Reference proteome</keyword>